<reference evidence="2" key="1">
    <citation type="submission" date="2020-05" db="EMBL/GenBank/DDBJ databases">
        <authorList>
            <person name="Zhu T."/>
            <person name="Keshari N."/>
            <person name="Lu X."/>
        </authorList>
    </citation>
    <scope>NUCLEOTIDE SEQUENCE</scope>
    <source>
        <strain evidence="2">NK1-12</strain>
    </source>
</reference>
<dbReference type="EMBL" id="CP053586">
    <property type="protein sequence ID" value="WNZ24512.1"/>
    <property type="molecule type" value="Genomic_DNA"/>
</dbReference>
<evidence type="ECO:0000256" key="1">
    <source>
        <dbReference type="SAM" id="MobiDB-lite"/>
    </source>
</evidence>
<organism evidence="2">
    <name type="scientific">Leptolyngbya sp. NK1-12</name>
    <dbReference type="NCBI Taxonomy" id="2547451"/>
    <lineage>
        <taxon>Bacteria</taxon>
        <taxon>Bacillati</taxon>
        <taxon>Cyanobacteriota</taxon>
        <taxon>Cyanophyceae</taxon>
        <taxon>Leptolyngbyales</taxon>
        <taxon>Leptolyngbyaceae</taxon>
        <taxon>Leptolyngbya group</taxon>
        <taxon>Leptolyngbya</taxon>
    </lineage>
</organism>
<name>A0AA97ALC9_9CYAN</name>
<evidence type="ECO:0000313" key="2">
    <source>
        <dbReference type="EMBL" id="WNZ24512.1"/>
    </source>
</evidence>
<proteinExistence type="predicted"/>
<accession>A0AA97ALC9</accession>
<dbReference type="AlphaFoldDB" id="A0AA97ALC9"/>
<feature type="region of interest" description="Disordered" evidence="1">
    <location>
        <begin position="1"/>
        <end position="27"/>
    </location>
</feature>
<dbReference type="RefSeq" id="WP_316430347.1">
    <property type="nucleotide sequence ID" value="NZ_CP053586.1"/>
</dbReference>
<gene>
    <name evidence="2" type="ORF">HJG54_17735</name>
</gene>
<protein>
    <submittedName>
        <fullName evidence="2">Uncharacterized protein</fullName>
    </submittedName>
</protein>
<sequence>MAGTENAAIDSGPALDRGQPIPPTINPQNYHIEIQWTSEIVYEKRGGVEAFYGWPFTANGGLIP</sequence>